<dbReference type="EMBL" id="CAKAEH010000128">
    <property type="protein sequence ID" value="CAG9529993.1"/>
    <property type="molecule type" value="Genomic_DNA"/>
</dbReference>
<feature type="compositionally biased region" description="Acidic residues" evidence="1">
    <location>
        <begin position="209"/>
        <end position="234"/>
    </location>
</feature>
<evidence type="ECO:0000313" key="3">
    <source>
        <dbReference type="Proteomes" id="UP000746747"/>
    </source>
</evidence>
<accession>A0A8J2LND8</accession>
<gene>
    <name evidence="2" type="ORF">CJOHNSTONI_LOCUS524</name>
</gene>
<evidence type="ECO:0000256" key="1">
    <source>
        <dbReference type="SAM" id="MobiDB-lite"/>
    </source>
</evidence>
<feature type="compositionally biased region" description="Basic residues" evidence="1">
    <location>
        <begin position="168"/>
        <end position="187"/>
    </location>
</feature>
<feature type="compositionally biased region" description="Polar residues" evidence="1">
    <location>
        <begin position="314"/>
        <end position="331"/>
    </location>
</feature>
<comment type="caution">
    <text evidence="2">The sequence shown here is derived from an EMBL/GenBank/DDBJ whole genome shotgun (WGS) entry which is preliminary data.</text>
</comment>
<keyword evidence="3" id="KW-1185">Reference proteome</keyword>
<feature type="compositionally biased region" description="Polar residues" evidence="1">
    <location>
        <begin position="68"/>
        <end position="87"/>
    </location>
</feature>
<dbReference type="AlphaFoldDB" id="A0A8J2LND8"/>
<organism evidence="2 3">
    <name type="scientific">Cercopithifilaria johnstoni</name>
    <dbReference type="NCBI Taxonomy" id="2874296"/>
    <lineage>
        <taxon>Eukaryota</taxon>
        <taxon>Metazoa</taxon>
        <taxon>Ecdysozoa</taxon>
        <taxon>Nematoda</taxon>
        <taxon>Chromadorea</taxon>
        <taxon>Rhabditida</taxon>
        <taxon>Spirurina</taxon>
        <taxon>Spiruromorpha</taxon>
        <taxon>Filarioidea</taxon>
        <taxon>Onchocercidae</taxon>
        <taxon>Cercopithifilaria</taxon>
    </lineage>
</organism>
<name>A0A8J2LND8_9BILA</name>
<feature type="region of interest" description="Disordered" evidence="1">
    <location>
        <begin position="307"/>
        <end position="334"/>
    </location>
</feature>
<dbReference type="SUPFAM" id="SSF81995">
    <property type="entry name" value="beta-sandwich domain of Sec23/24"/>
    <property type="match status" value="1"/>
</dbReference>
<reference evidence="2" key="1">
    <citation type="submission" date="2021-09" db="EMBL/GenBank/DDBJ databases">
        <authorList>
            <consortium name="Pathogen Informatics"/>
        </authorList>
    </citation>
    <scope>NUCLEOTIDE SEQUENCE</scope>
</reference>
<protein>
    <submittedName>
        <fullName evidence="2">Uncharacterized protein</fullName>
    </submittedName>
</protein>
<feature type="compositionally biased region" description="Basic and acidic residues" evidence="1">
    <location>
        <begin position="198"/>
        <end position="208"/>
    </location>
</feature>
<dbReference type="OrthoDB" id="5858705at2759"/>
<feature type="region of interest" description="Disordered" evidence="1">
    <location>
        <begin position="134"/>
        <end position="277"/>
    </location>
</feature>
<evidence type="ECO:0000313" key="2">
    <source>
        <dbReference type="EMBL" id="CAG9529993.1"/>
    </source>
</evidence>
<feature type="compositionally biased region" description="Low complexity" evidence="1">
    <location>
        <begin position="27"/>
        <end position="67"/>
    </location>
</feature>
<sequence>MTGRLKSQWKKLLPDAILPDHHHHHQQQQQQQQQEQQQSQQQLEQQQSSSVQDSSSSSGSSSSASTSANSPVTAISSGSDSILSGTGSTLKATKEKLKNIALPSNFRKLRKKFLRYKKEGTDIKEDNTEFEKVAVQQRPARSKKKKQSMLKWKEGAKPIPIEADDSKGKRKPKKKKRQERKKKKLKLSKSLSSELITENEKEQKTMEKEEAETEIEGEEQPFTDSKEEESEFESAFDTIDRKKKEVPSIPAASGNLDTSVGSKTPPGPAQVPSQIPQESTLAYSTVKGSAEFIVPFVNSNQEPVPFATEEATDTRNVSSSSGSQKSDTPSTAPEFDMCDAEPIILSKPACQVLEIIVNKQFFKNAAGSEKENDLIRRYFAGKIPPEHEKDAQRTLEKAVDLAVTRVKSSGINKYLYNFLNNRVMAISLIIDAMKYRKKEFLPEFWNYNRMNKKEPS</sequence>
<feature type="region of interest" description="Disordered" evidence="1">
    <location>
        <begin position="1"/>
        <end position="87"/>
    </location>
</feature>
<proteinExistence type="predicted"/>
<dbReference type="Proteomes" id="UP000746747">
    <property type="component" value="Unassembled WGS sequence"/>
</dbReference>